<comment type="caution">
    <text evidence="6">The sequence shown here is derived from an EMBL/GenBank/DDBJ whole genome shotgun (WGS) entry which is preliminary data.</text>
</comment>
<evidence type="ECO:0000256" key="2">
    <source>
        <dbReference type="ARBA" id="ARBA00023125"/>
    </source>
</evidence>
<reference evidence="6 7" key="1">
    <citation type="submission" date="2020-04" db="EMBL/GenBank/DDBJ databases">
        <title>MicrobeNet Type strains.</title>
        <authorList>
            <person name="Nicholson A.C."/>
        </authorList>
    </citation>
    <scope>NUCLEOTIDE SEQUENCE [LARGE SCALE GENOMIC DNA]</scope>
    <source>
        <strain evidence="6 7">ATCC 23612</strain>
    </source>
</reference>
<proteinExistence type="predicted"/>
<feature type="region of interest" description="Disordered" evidence="4">
    <location>
        <begin position="116"/>
        <end position="140"/>
    </location>
</feature>
<gene>
    <name evidence="6" type="ORF">HGB44_16395</name>
</gene>
<sequence length="140" mass="15265">MPGRERRTGGGRQLEHPRAEEIRVETVMHALADPVRLRIVRELAQGHDDMSCIAFELPVSKSTSTHHFRVLREAGVIRQYYEGTSRMSCLREEDLHARMPGLLEAVLRAARIAEGDAAGAPAGDDPSESTAGRSPSGAVP</sequence>
<dbReference type="InterPro" id="IPR011991">
    <property type="entry name" value="ArsR-like_HTH"/>
</dbReference>
<dbReference type="AlphaFoldDB" id="A0A7X6RRG1"/>
<dbReference type="GO" id="GO:0003700">
    <property type="term" value="F:DNA-binding transcription factor activity"/>
    <property type="evidence" value="ECO:0007669"/>
    <property type="project" value="InterPro"/>
</dbReference>
<dbReference type="Proteomes" id="UP000553209">
    <property type="component" value="Unassembled WGS sequence"/>
</dbReference>
<dbReference type="CDD" id="cd00090">
    <property type="entry name" value="HTH_ARSR"/>
    <property type="match status" value="1"/>
</dbReference>
<dbReference type="InterPro" id="IPR001845">
    <property type="entry name" value="HTH_ArsR_DNA-bd_dom"/>
</dbReference>
<protein>
    <submittedName>
        <fullName evidence="6">Helix-turn-helix transcriptional regulator</fullName>
    </submittedName>
</protein>
<keyword evidence="3" id="KW-0804">Transcription</keyword>
<dbReference type="Pfam" id="PF01022">
    <property type="entry name" value="HTH_5"/>
    <property type="match status" value="1"/>
</dbReference>
<dbReference type="GO" id="GO:0003677">
    <property type="term" value="F:DNA binding"/>
    <property type="evidence" value="ECO:0007669"/>
    <property type="project" value="UniProtKB-KW"/>
</dbReference>
<evidence type="ECO:0000256" key="4">
    <source>
        <dbReference type="SAM" id="MobiDB-lite"/>
    </source>
</evidence>
<name>A0A7X6RRG1_9ACTN</name>
<keyword evidence="7" id="KW-1185">Reference proteome</keyword>
<organism evidence="6 7">
    <name type="scientific">Nocardiopsis alborubida</name>
    <dbReference type="NCBI Taxonomy" id="146802"/>
    <lineage>
        <taxon>Bacteria</taxon>
        <taxon>Bacillati</taxon>
        <taxon>Actinomycetota</taxon>
        <taxon>Actinomycetes</taxon>
        <taxon>Streptosporangiales</taxon>
        <taxon>Nocardiopsidaceae</taxon>
        <taxon>Nocardiopsis</taxon>
    </lineage>
</organism>
<dbReference type="EMBL" id="JAAXPG010000014">
    <property type="protein sequence ID" value="NKY99232.1"/>
    <property type="molecule type" value="Genomic_DNA"/>
</dbReference>
<dbReference type="PRINTS" id="PR00778">
    <property type="entry name" value="HTHARSR"/>
</dbReference>
<evidence type="ECO:0000256" key="1">
    <source>
        <dbReference type="ARBA" id="ARBA00023015"/>
    </source>
</evidence>
<accession>A0A7X6RRG1</accession>
<dbReference type="InterPro" id="IPR036388">
    <property type="entry name" value="WH-like_DNA-bd_sf"/>
</dbReference>
<dbReference type="InterPro" id="IPR036390">
    <property type="entry name" value="WH_DNA-bd_sf"/>
</dbReference>
<dbReference type="RefSeq" id="WP_061078647.1">
    <property type="nucleotide sequence ID" value="NZ_JAAXPG010000014.1"/>
</dbReference>
<evidence type="ECO:0000313" key="6">
    <source>
        <dbReference type="EMBL" id="NKY99232.1"/>
    </source>
</evidence>
<keyword evidence="1" id="KW-0805">Transcription regulation</keyword>
<dbReference type="InterPro" id="IPR051081">
    <property type="entry name" value="HTH_MetalResp_TranReg"/>
</dbReference>
<dbReference type="PANTHER" id="PTHR33154:SF12">
    <property type="entry name" value="TRANSCRIPTIONAL REGULATORY PROTEIN"/>
    <property type="match status" value="1"/>
</dbReference>
<feature type="domain" description="HTH arsR-type" evidence="5">
    <location>
        <begin position="16"/>
        <end position="114"/>
    </location>
</feature>
<dbReference type="SUPFAM" id="SSF46785">
    <property type="entry name" value="Winged helix' DNA-binding domain"/>
    <property type="match status" value="1"/>
</dbReference>
<evidence type="ECO:0000313" key="7">
    <source>
        <dbReference type="Proteomes" id="UP000553209"/>
    </source>
</evidence>
<evidence type="ECO:0000259" key="5">
    <source>
        <dbReference type="PROSITE" id="PS50987"/>
    </source>
</evidence>
<keyword evidence="2" id="KW-0238">DNA-binding</keyword>
<dbReference type="PANTHER" id="PTHR33154">
    <property type="entry name" value="TRANSCRIPTIONAL REGULATOR, ARSR FAMILY"/>
    <property type="match status" value="1"/>
</dbReference>
<dbReference type="PROSITE" id="PS50987">
    <property type="entry name" value="HTH_ARSR_2"/>
    <property type="match status" value="1"/>
</dbReference>
<dbReference type="SMART" id="SM00418">
    <property type="entry name" value="HTH_ARSR"/>
    <property type="match status" value="1"/>
</dbReference>
<evidence type="ECO:0000256" key="3">
    <source>
        <dbReference type="ARBA" id="ARBA00023163"/>
    </source>
</evidence>
<dbReference type="Gene3D" id="1.10.10.10">
    <property type="entry name" value="Winged helix-like DNA-binding domain superfamily/Winged helix DNA-binding domain"/>
    <property type="match status" value="1"/>
</dbReference>